<evidence type="ECO:0000256" key="1">
    <source>
        <dbReference type="SAM" id="MobiDB-lite"/>
    </source>
</evidence>
<feature type="compositionally biased region" description="Basic and acidic residues" evidence="1">
    <location>
        <begin position="209"/>
        <end position="223"/>
    </location>
</feature>
<reference evidence="3" key="1">
    <citation type="submission" date="2023-02" db="EMBL/GenBank/DDBJ databases">
        <title>Georgenia sp.10Sc9-8, isolated from a soil sample collected from the Taklamakan desert.</title>
        <authorList>
            <person name="Liu S."/>
        </authorList>
    </citation>
    <scope>NUCLEOTIDE SEQUENCE</scope>
    <source>
        <strain evidence="3">10Sc9-8</strain>
    </source>
</reference>
<keyword evidence="2" id="KW-0472">Membrane</keyword>
<protein>
    <submittedName>
        <fullName evidence="3">Uncharacterized protein</fullName>
    </submittedName>
</protein>
<accession>A0ABT5U252</accession>
<evidence type="ECO:0000313" key="3">
    <source>
        <dbReference type="EMBL" id="MDD9208257.1"/>
    </source>
</evidence>
<name>A0ABT5U252_9MICO</name>
<sequence>MTRRIISAVLIALGVVAIALAIASATVWRADEQATAALPERPDAPVIVSDPGVLDTVDPRVTIRATAEGQDLLLALGRTSDVLAWVGDAPHARITGLSSWEELAVSEPTAEGPGEEAAAVPSPVGSDLWVAQETGAGQAELEWEHTEGQWSLLAVTDGSAPAPEISLTWPVESRTPWLLPGLVVGGLLLLAGLALLVLDRRSAREAARRRAGAAERSEARARNDAAQTDVLPTVPADERTTTRRSMQDRRPRDGSRRPRAAAGSTEQPTRQAPAGDPDRGPEAGSTPDAHASPSEAPTREGTAETNGLVQHDAPAQDAYASHRDAVETDHGSASSSSLERAAEDFEDDADTGDHDGAVLVDPPHSSVPEDSATGREPPTGEDDAGFLQRLRKGRRTARGAGEGGRQVPLTAGPDGADGGRAADGRGDDDPPTADEEER</sequence>
<dbReference type="Proteomes" id="UP001165561">
    <property type="component" value="Unassembled WGS sequence"/>
</dbReference>
<feature type="region of interest" description="Disordered" evidence="1">
    <location>
        <begin position="209"/>
        <end position="438"/>
    </location>
</feature>
<feature type="compositionally biased region" description="Basic and acidic residues" evidence="1">
    <location>
        <begin position="320"/>
        <end position="330"/>
    </location>
</feature>
<keyword evidence="2" id="KW-1133">Transmembrane helix</keyword>
<keyword evidence="4" id="KW-1185">Reference proteome</keyword>
<evidence type="ECO:0000313" key="4">
    <source>
        <dbReference type="Proteomes" id="UP001165561"/>
    </source>
</evidence>
<comment type="caution">
    <text evidence="3">The sequence shown here is derived from an EMBL/GenBank/DDBJ whole genome shotgun (WGS) entry which is preliminary data.</text>
</comment>
<evidence type="ECO:0000256" key="2">
    <source>
        <dbReference type="SAM" id="Phobius"/>
    </source>
</evidence>
<gene>
    <name evidence="3" type="ORF">PU560_17575</name>
</gene>
<feature type="compositionally biased region" description="Basic and acidic residues" evidence="1">
    <location>
        <begin position="236"/>
        <end position="256"/>
    </location>
</feature>
<keyword evidence="2" id="KW-0812">Transmembrane</keyword>
<proteinExistence type="predicted"/>
<organism evidence="3 4">
    <name type="scientific">Georgenia halotolerans</name>
    <dbReference type="NCBI Taxonomy" id="3028317"/>
    <lineage>
        <taxon>Bacteria</taxon>
        <taxon>Bacillati</taxon>
        <taxon>Actinomycetota</taxon>
        <taxon>Actinomycetes</taxon>
        <taxon>Micrococcales</taxon>
        <taxon>Bogoriellaceae</taxon>
        <taxon>Georgenia</taxon>
    </lineage>
</organism>
<feature type="compositionally biased region" description="Acidic residues" evidence="1">
    <location>
        <begin position="429"/>
        <end position="438"/>
    </location>
</feature>
<dbReference type="EMBL" id="JARACI010001203">
    <property type="protein sequence ID" value="MDD9208257.1"/>
    <property type="molecule type" value="Genomic_DNA"/>
</dbReference>
<feature type="transmembrane region" description="Helical" evidence="2">
    <location>
        <begin position="177"/>
        <end position="198"/>
    </location>
</feature>